<protein>
    <submittedName>
        <fullName evidence="4">Transcriptional regulator with XRE-family HTH domain</fullName>
    </submittedName>
</protein>
<evidence type="ECO:0000259" key="3">
    <source>
        <dbReference type="PROSITE" id="PS50943"/>
    </source>
</evidence>
<comment type="caution">
    <text evidence="4">The sequence shown here is derived from an EMBL/GenBank/DDBJ whole genome shotgun (WGS) entry which is preliminary data.</text>
</comment>
<dbReference type="InterPro" id="IPR010982">
    <property type="entry name" value="Lambda_DNA-bd_dom_sf"/>
</dbReference>
<keyword evidence="1" id="KW-0238">DNA-binding</keyword>
<keyword evidence="2" id="KW-0472">Membrane</keyword>
<dbReference type="Gene3D" id="1.10.260.40">
    <property type="entry name" value="lambda repressor-like DNA-binding domains"/>
    <property type="match status" value="1"/>
</dbReference>
<evidence type="ECO:0000313" key="4">
    <source>
        <dbReference type="EMBL" id="MBB6482578.1"/>
    </source>
</evidence>
<evidence type="ECO:0000256" key="2">
    <source>
        <dbReference type="SAM" id="Phobius"/>
    </source>
</evidence>
<dbReference type="PANTHER" id="PTHR46558:SF13">
    <property type="entry name" value="HTH-TYPE TRANSCRIPTIONAL REGULATOR IMMR"/>
    <property type="match status" value="1"/>
</dbReference>
<dbReference type="EMBL" id="JACHGJ010000014">
    <property type="protein sequence ID" value="MBB6482578.1"/>
    <property type="molecule type" value="Genomic_DNA"/>
</dbReference>
<dbReference type="AlphaFoldDB" id="A0A841RJ93"/>
<feature type="transmembrane region" description="Helical" evidence="2">
    <location>
        <begin position="134"/>
        <end position="155"/>
    </location>
</feature>
<evidence type="ECO:0000313" key="5">
    <source>
        <dbReference type="Proteomes" id="UP000587760"/>
    </source>
</evidence>
<keyword evidence="2" id="KW-0812">Transmembrane</keyword>
<dbReference type="Pfam" id="PF01381">
    <property type="entry name" value="HTH_3"/>
    <property type="match status" value="1"/>
</dbReference>
<name>A0A841RJ93_9SPIO</name>
<dbReference type="InterPro" id="IPR001387">
    <property type="entry name" value="Cro/C1-type_HTH"/>
</dbReference>
<keyword evidence="2" id="KW-1133">Transmembrane helix</keyword>
<feature type="domain" description="HTH cro/C1-type" evidence="3">
    <location>
        <begin position="7"/>
        <end position="61"/>
    </location>
</feature>
<dbReference type="SMART" id="SM00530">
    <property type="entry name" value="HTH_XRE"/>
    <property type="match status" value="1"/>
</dbReference>
<organism evidence="4 5">
    <name type="scientific">Spirochaeta isovalerica</name>
    <dbReference type="NCBI Taxonomy" id="150"/>
    <lineage>
        <taxon>Bacteria</taxon>
        <taxon>Pseudomonadati</taxon>
        <taxon>Spirochaetota</taxon>
        <taxon>Spirochaetia</taxon>
        <taxon>Spirochaetales</taxon>
        <taxon>Spirochaetaceae</taxon>
        <taxon>Spirochaeta</taxon>
    </lineage>
</organism>
<feature type="transmembrane region" description="Helical" evidence="2">
    <location>
        <begin position="101"/>
        <end position="122"/>
    </location>
</feature>
<keyword evidence="5" id="KW-1185">Reference proteome</keyword>
<dbReference type="RefSeq" id="WP_184748816.1">
    <property type="nucleotide sequence ID" value="NZ_JACHGJ010000014.1"/>
</dbReference>
<dbReference type="SUPFAM" id="SSF47413">
    <property type="entry name" value="lambda repressor-like DNA-binding domains"/>
    <property type="match status" value="1"/>
</dbReference>
<proteinExistence type="predicted"/>
<feature type="transmembrane region" description="Helical" evidence="2">
    <location>
        <begin position="223"/>
        <end position="243"/>
    </location>
</feature>
<feature type="transmembrane region" description="Helical" evidence="2">
    <location>
        <begin position="275"/>
        <end position="293"/>
    </location>
</feature>
<sequence length="324" mass="35786">MILAEKIIRLRKKLGWSQEDLAEKINVSRQSVSKWESAASIPDLNKIILLADLFGVSTDFLIKDELEETDTVGEDKEPGIFKVTLEEAVEYAEKKIEQSRYISIGVLISIYSVVPLIFLLGLSSGEGALIGSDAAVAFGLVSIFVAISIAISFFLRSNGFNSRFTRIDEGNFELSYGVRGVFSEKLEQMQGTYSIRLSIYISMIIVSAVPLVIVSVFGQSQTVVLLMLVLMLVMVGAAVYLLIPCVTENSAYNLILGEGDFSPVKRDQTRRSEKLGAFYWPLVTAIYIGWSLWTHAWGITWIIWPVAGIAFAGLVGLMGLFSKE</sequence>
<dbReference type="PANTHER" id="PTHR46558">
    <property type="entry name" value="TRACRIPTIONAL REGULATORY PROTEIN-RELATED-RELATED"/>
    <property type="match status" value="1"/>
</dbReference>
<dbReference type="PROSITE" id="PS50943">
    <property type="entry name" value="HTH_CROC1"/>
    <property type="match status" value="1"/>
</dbReference>
<feature type="transmembrane region" description="Helical" evidence="2">
    <location>
        <begin position="299"/>
        <end position="321"/>
    </location>
</feature>
<evidence type="ECO:0000256" key="1">
    <source>
        <dbReference type="ARBA" id="ARBA00023125"/>
    </source>
</evidence>
<dbReference type="CDD" id="cd00093">
    <property type="entry name" value="HTH_XRE"/>
    <property type="match status" value="1"/>
</dbReference>
<dbReference type="Proteomes" id="UP000587760">
    <property type="component" value="Unassembled WGS sequence"/>
</dbReference>
<accession>A0A841RJ93</accession>
<dbReference type="GO" id="GO:0003677">
    <property type="term" value="F:DNA binding"/>
    <property type="evidence" value="ECO:0007669"/>
    <property type="project" value="UniProtKB-KW"/>
</dbReference>
<reference evidence="4 5" key="1">
    <citation type="submission" date="2020-08" db="EMBL/GenBank/DDBJ databases">
        <title>Genomic Encyclopedia of Type Strains, Phase IV (KMG-IV): sequencing the most valuable type-strain genomes for metagenomic binning, comparative biology and taxonomic classification.</title>
        <authorList>
            <person name="Goeker M."/>
        </authorList>
    </citation>
    <scope>NUCLEOTIDE SEQUENCE [LARGE SCALE GENOMIC DNA]</scope>
    <source>
        <strain evidence="4 5">DSM 2461</strain>
    </source>
</reference>
<gene>
    <name evidence="4" type="ORF">HNR50_004279</name>
</gene>
<feature type="transmembrane region" description="Helical" evidence="2">
    <location>
        <begin position="197"/>
        <end position="217"/>
    </location>
</feature>